<evidence type="ECO:0000313" key="12">
    <source>
        <dbReference type="EMBL" id="QKN24744.1"/>
    </source>
</evidence>
<evidence type="ECO:0000256" key="9">
    <source>
        <dbReference type="ARBA" id="ARBA00031501"/>
    </source>
</evidence>
<dbReference type="GO" id="GO:0005975">
    <property type="term" value="P:carbohydrate metabolic process"/>
    <property type="evidence" value="ECO:0007669"/>
    <property type="project" value="InterPro"/>
</dbReference>
<evidence type="ECO:0000256" key="5">
    <source>
        <dbReference type="ARBA" id="ARBA00022676"/>
    </source>
</evidence>
<dbReference type="NCBIfam" id="TIGR00217">
    <property type="entry name" value="malQ"/>
    <property type="match status" value="1"/>
</dbReference>
<evidence type="ECO:0000256" key="11">
    <source>
        <dbReference type="SAM" id="MobiDB-lite"/>
    </source>
</evidence>
<dbReference type="NCBIfam" id="NF011080">
    <property type="entry name" value="PRK14508.1-3"/>
    <property type="match status" value="1"/>
</dbReference>
<evidence type="ECO:0000256" key="8">
    <source>
        <dbReference type="ARBA" id="ARBA00031423"/>
    </source>
</evidence>
<name>A0A859DST0_9FIRM</name>
<dbReference type="SUPFAM" id="SSF51445">
    <property type="entry name" value="(Trans)glycosidases"/>
    <property type="match status" value="1"/>
</dbReference>
<dbReference type="PANTHER" id="PTHR32438">
    <property type="entry name" value="4-ALPHA-GLUCANOTRANSFERASE DPE1, CHLOROPLASTIC/AMYLOPLASTIC"/>
    <property type="match status" value="1"/>
</dbReference>
<dbReference type="AlphaFoldDB" id="A0A859DST0"/>
<dbReference type="InterPro" id="IPR017853">
    <property type="entry name" value="GH"/>
</dbReference>
<organism evidence="12 13">
    <name type="scientific">Caproicibacterium lactatifermentans</name>
    <dbReference type="NCBI Taxonomy" id="2666138"/>
    <lineage>
        <taxon>Bacteria</taxon>
        <taxon>Bacillati</taxon>
        <taxon>Bacillota</taxon>
        <taxon>Clostridia</taxon>
        <taxon>Eubacteriales</taxon>
        <taxon>Oscillospiraceae</taxon>
        <taxon>Caproicibacterium</taxon>
    </lineage>
</organism>
<evidence type="ECO:0000256" key="3">
    <source>
        <dbReference type="ARBA" id="ARBA00012560"/>
    </source>
</evidence>
<evidence type="ECO:0000256" key="10">
    <source>
        <dbReference type="RuleBase" id="RU361207"/>
    </source>
</evidence>
<evidence type="ECO:0000313" key="13">
    <source>
        <dbReference type="Proteomes" id="UP000501316"/>
    </source>
</evidence>
<dbReference type="EC" id="2.4.1.25" evidence="3 10"/>
<dbReference type="Gene3D" id="3.20.20.80">
    <property type="entry name" value="Glycosidases"/>
    <property type="match status" value="1"/>
</dbReference>
<feature type="region of interest" description="Disordered" evidence="11">
    <location>
        <begin position="502"/>
        <end position="531"/>
    </location>
</feature>
<dbReference type="GO" id="GO:0004134">
    <property type="term" value="F:4-alpha-glucanotransferase activity"/>
    <property type="evidence" value="ECO:0007669"/>
    <property type="project" value="UniProtKB-EC"/>
</dbReference>
<sequence>MLHKQAPLGRGAGVLLPVASLPSAHGIGTFGEEAYRFVDFLQAAGQRYWQVLPLGPTSYGDSPYQSFSAFAGNPYFIDLDTFVEEGLLTPEEVNAPDWGNNPEFVDYAKIYQNRFAVLHKAFQRSNFRQSADYRTFCSSNEEWLDDYSLYMAIKMHFGAHEWLKWPEDIRMNEPKAVEGFRLLLQDEIDFWKFCQYQFFRQWYKLKAYANVRGVRIIGDIPIYVSLDSADVWRHPSLFQLDKQRRPTAVSGVPPDNFSATGQLWGNPLYHWEHMEQDGFAWWKKRMAFSAKLYDIVRIDHFIGMVRYYAIPYGEPTAMYGEWRHSPGEALVRAISSVMGDSHIIAEDLGCVVPEVYQLRDEAGYPGMKILQFAFNDTSKNGNLPCHYTANSVVYSGTHDNETLKGFFAHQPRRALHFACDYLHVKKREHLPAACICAAYESVADTAMIQMQDLLGLGNEARTNYPATIGNNWRWRLQRGQVTEALAVQLHDLCELYARLPEAASTDQPKKEPSAEKVPETEKIQKSSNDKI</sequence>
<evidence type="ECO:0000256" key="7">
    <source>
        <dbReference type="ARBA" id="ARBA00023277"/>
    </source>
</evidence>
<keyword evidence="7 10" id="KW-0119">Carbohydrate metabolism</keyword>
<evidence type="ECO:0000256" key="1">
    <source>
        <dbReference type="ARBA" id="ARBA00000439"/>
    </source>
</evidence>
<dbReference type="PANTHER" id="PTHR32438:SF5">
    <property type="entry name" value="4-ALPHA-GLUCANOTRANSFERASE DPE1, CHLOROPLASTIC_AMYLOPLASTIC"/>
    <property type="match status" value="1"/>
</dbReference>
<evidence type="ECO:0000256" key="6">
    <source>
        <dbReference type="ARBA" id="ARBA00022679"/>
    </source>
</evidence>
<keyword evidence="5 10" id="KW-0328">Glycosyltransferase</keyword>
<reference evidence="12 13" key="1">
    <citation type="submission" date="2019-11" db="EMBL/GenBank/DDBJ databases">
        <authorList>
            <person name="Ren C."/>
            <person name="Wang H."/>
            <person name="Xu Y."/>
        </authorList>
    </citation>
    <scope>NUCLEOTIDE SEQUENCE [LARGE SCALE GENOMIC DNA]</scope>
    <source>
        <strain evidence="12 13">LBM 19010</strain>
    </source>
</reference>
<dbReference type="Proteomes" id="UP000501316">
    <property type="component" value="Chromosome"/>
</dbReference>
<proteinExistence type="inferred from homology"/>
<protein>
    <recommendedName>
        <fullName evidence="4 10">4-alpha-glucanotransferase</fullName>
        <ecNumber evidence="3 10">2.4.1.25</ecNumber>
    </recommendedName>
    <alternativeName>
        <fullName evidence="8 10">Amylomaltase</fullName>
    </alternativeName>
    <alternativeName>
        <fullName evidence="9 10">Disproportionating enzyme</fullName>
    </alternativeName>
</protein>
<feature type="compositionally biased region" description="Basic and acidic residues" evidence="11">
    <location>
        <begin position="507"/>
        <end position="531"/>
    </location>
</feature>
<accession>A0A859DST0</accession>
<comment type="catalytic activity">
    <reaction evidence="1 10">
        <text>Transfers a segment of a (1-&gt;4)-alpha-D-glucan to a new position in an acceptor, which may be glucose or a (1-&gt;4)-alpha-D-glucan.</text>
        <dbReference type="EC" id="2.4.1.25"/>
    </reaction>
</comment>
<dbReference type="KEGG" id="clf:GJQ69_02680"/>
<dbReference type="InterPro" id="IPR003385">
    <property type="entry name" value="Glyco_hydro_77"/>
</dbReference>
<comment type="similarity">
    <text evidence="2 10">Belongs to the disproportionating enzyme family.</text>
</comment>
<keyword evidence="6 10" id="KW-0808">Transferase</keyword>
<gene>
    <name evidence="12" type="primary">malQ</name>
    <name evidence="12" type="ORF">GJQ69_02680</name>
</gene>
<evidence type="ECO:0000256" key="4">
    <source>
        <dbReference type="ARBA" id="ARBA00020295"/>
    </source>
</evidence>
<dbReference type="EMBL" id="CP046051">
    <property type="protein sequence ID" value="QKN24744.1"/>
    <property type="molecule type" value="Genomic_DNA"/>
</dbReference>
<dbReference type="Pfam" id="PF02446">
    <property type="entry name" value="Glyco_hydro_77"/>
    <property type="match status" value="1"/>
</dbReference>
<evidence type="ECO:0000256" key="2">
    <source>
        <dbReference type="ARBA" id="ARBA00005684"/>
    </source>
</evidence>